<evidence type="ECO:0000313" key="3">
    <source>
        <dbReference type="EMBL" id="KAK1388168.1"/>
    </source>
</evidence>
<evidence type="ECO:0000313" key="4">
    <source>
        <dbReference type="Proteomes" id="UP001237642"/>
    </source>
</evidence>
<comment type="caution">
    <text evidence="3">The sequence shown here is derived from an EMBL/GenBank/DDBJ whole genome shotgun (WGS) entry which is preliminary data.</text>
</comment>
<keyword evidence="1" id="KW-1133">Transmembrane helix</keyword>
<feature type="transmembrane region" description="Helical" evidence="1">
    <location>
        <begin position="18"/>
        <end position="39"/>
    </location>
</feature>
<dbReference type="AlphaFoldDB" id="A0AAD8INT0"/>
<evidence type="ECO:0000259" key="2">
    <source>
        <dbReference type="Pfam" id="PF13962"/>
    </source>
</evidence>
<evidence type="ECO:0000256" key="1">
    <source>
        <dbReference type="SAM" id="Phobius"/>
    </source>
</evidence>
<sequence length="103" mass="11385">MAGDVAYPCLVKFCLVSYLRTVIVAALISTVALTVGFTMPGGFDDNNGLNCVSFVRSIAAFSHPRTYVANQTLYLKRGLELTHNICNQGWSDNSRPLRTWQAR</sequence>
<feature type="domain" description="PGG" evidence="2">
    <location>
        <begin position="21"/>
        <end position="47"/>
    </location>
</feature>
<keyword evidence="1" id="KW-0472">Membrane</keyword>
<dbReference type="Pfam" id="PF13962">
    <property type="entry name" value="PGG"/>
    <property type="match status" value="1"/>
</dbReference>
<dbReference type="EMBL" id="JAUIZM010000004">
    <property type="protein sequence ID" value="KAK1388168.1"/>
    <property type="molecule type" value="Genomic_DNA"/>
</dbReference>
<protein>
    <recommendedName>
        <fullName evidence="2">PGG domain-containing protein</fullName>
    </recommendedName>
</protein>
<name>A0AAD8INT0_9APIA</name>
<accession>A0AAD8INT0</accession>
<reference evidence="3" key="1">
    <citation type="submission" date="2023-02" db="EMBL/GenBank/DDBJ databases">
        <title>Genome of toxic invasive species Heracleum sosnowskyi carries increased number of genes despite the absence of recent whole-genome duplications.</title>
        <authorList>
            <person name="Schelkunov M."/>
            <person name="Shtratnikova V."/>
            <person name="Makarenko M."/>
            <person name="Klepikova A."/>
            <person name="Omelchenko D."/>
            <person name="Novikova G."/>
            <person name="Obukhova E."/>
            <person name="Bogdanov V."/>
            <person name="Penin A."/>
            <person name="Logacheva M."/>
        </authorList>
    </citation>
    <scope>NUCLEOTIDE SEQUENCE</scope>
    <source>
        <strain evidence="3">Hsosn_3</strain>
        <tissue evidence="3">Leaf</tissue>
    </source>
</reference>
<keyword evidence="4" id="KW-1185">Reference proteome</keyword>
<reference evidence="3" key="2">
    <citation type="submission" date="2023-05" db="EMBL/GenBank/DDBJ databases">
        <authorList>
            <person name="Schelkunov M.I."/>
        </authorList>
    </citation>
    <scope>NUCLEOTIDE SEQUENCE</scope>
    <source>
        <strain evidence="3">Hsosn_3</strain>
        <tissue evidence="3">Leaf</tissue>
    </source>
</reference>
<proteinExistence type="predicted"/>
<gene>
    <name evidence="3" type="ORF">POM88_016346</name>
</gene>
<dbReference type="Proteomes" id="UP001237642">
    <property type="component" value="Unassembled WGS sequence"/>
</dbReference>
<dbReference type="InterPro" id="IPR026961">
    <property type="entry name" value="PGG_dom"/>
</dbReference>
<keyword evidence="1" id="KW-0812">Transmembrane</keyword>
<organism evidence="3 4">
    <name type="scientific">Heracleum sosnowskyi</name>
    <dbReference type="NCBI Taxonomy" id="360622"/>
    <lineage>
        <taxon>Eukaryota</taxon>
        <taxon>Viridiplantae</taxon>
        <taxon>Streptophyta</taxon>
        <taxon>Embryophyta</taxon>
        <taxon>Tracheophyta</taxon>
        <taxon>Spermatophyta</taxon>
        <taxon>Magnoliopsida</taxon>
        <taxon>eudicotyledons</taxon>
        <taxon>Gunneridae</taxon>
        <taxon>Pentapetalae</taxon>
        <taxon>asterids</taxon>
        <taxon>campanulids</taxon>
        <taxon>Apiales</taxon>
        <taxon>Apiaceae</taxon>
        <taxon>Apioideae</taxon>
        <taxon>apioid superclade</taxon>
        <taxon>Tordylieae</taxon>
        <taxon>Tordyliinae</taxon>
        <taxon>Heracleum</taxon>
    </lineage>
</organism>